<evidence type="ECO:0000256" key="1">
    <source>
        <dbReference type="ARBA" id="ARBA00023016"/>
    </source>
</evidence>
<evidence type="ECO:0000313" key="3">
    <source>
        <dbReference type="EMBL" id="SVD06079.1"/>
    </source>
</evidence>
<sequence>MNSYDLTPLFRHSIGFDHLEDIFDSMVRLNSYSDNYPPYNIRSNGKDQYAIELAVAGFDEKDLSVDLENGQLTIVGNKENSNGNFMHQGIATRSFKRGFQLAEYVEVLGAGLNNGMLTVALERKLPEELRPKKIEINTGSSFKKFTDKISKVIEGEKT</sequence>
<dbReference type="PANTHER" id="PTHR47062:SF1">
    <property type="entry name" value="SMALL HEAT SHOCK PROTEIN IBPA"/>
    <property type="match status" value="1"/>
</dbReference>
<dbReference type="SUPFAM" id="SSF49764">
    <property type="entry name" value="HSP20-like chaperones"/>
    <property type="match status" value="1"/>
</dbReference>
<evidence type="ECO:0000259" key="2">
    <source>
        <dbReference type="PROSITE" id="PS01031"/>
    </source>
</evidence>
<dbReference type="PANTHER" id="PTHR47062">
    <property type="match status" value="1"/>
</dbReference>
<reference evidence="3" key="1">
    <citation type="submission" date="2018-05" db="EMBL/GenBank/DDBJ databases">
        <authorList>
            <person name="Lanie J.A."/>
            <person name="Ng W.-L."/>
            <person name="Kazmierczak K.M."/>
            <person name="Andrzejewski T.M."/>
            <person name="Davidsen T.M."/>
            <person name="Wayne K.J."/>
            <person name="Tettelin H."/>
            <person name="Glass J.I."/>
            <person name="Rusch D."/>
            <person name="Podicherti R."/>
            <person name="Tsui H.-C.T."/>
            <person name="Winkler M.E."/>
        </authorList>
    </citation>
    <scope>NUCLEOTIDE SEQUENCE</scope>
</reference>
<name>A0A382S847_9ZZZZ</name>
<dbReference type="InterPro" id="IPR008978">
    <property type="entry name" value="HSP20-like_chaperone"/>
</dbReference>
<proteinExistence type="predicted"/>
<dbReference type="Gene3D" id="2.60.40.790">
    <property type="match status" value="1"/>
</dbReference>
<gene>
    <name evidence="3" type="ORF">METZ01_LOCUS358933</name>
</gene>
<protein>
    <recommendedName>
        <fullName evidence="2">SHSP domain-containing protein</fullName>
    </recommendedName>
</protein>
<dbReference type="InterPro" id="IPR002068">
    <property type="entry name" value="A-crystallin/Hsp20_dom"/>
</dbReference>
<feature type="domain" description="SHSP" evidence="2">
    <location>
        <begin position="30"/>
        <end position="139"/>
    </location>
</feature>
<keyword evidence="1" id="KW-0346">Stress response</keyword>
<dbReference type="CDD" id="cd06470">
    <property type="entry name" value="ACD_IbpA-B_like"/>
    <property type="match status" value="1"/>
</dbReference>
<dbReference type="EMBL" id="UINC01127149">
    <property type="protein sequence ID" value="SVD06079.1"/>
    <property type="molecule type" value="Genomic_DNA"/>
</dbReference>
<dbReference type="AlphaFoldDB" id="A0A382S847"/>
<organism evidence="3">
    <name type="scientific">marine metagenome</name>
    <dbReference type="NCBI Taxonomy" id="408172"/>
    <lineage>
        <taxon>unclassified sequences</taxon>
        <taxon>metagenomes</taxon>
        <taxon>ecological metagenomes</taxon>
    </lineage>
</organism>
<dbReference type="Pfam" id="PF00011">
    <property type="entry name" value="HSP20"/>
    <property type="match status" value="1"/>
</dbReference>
<dbReference type="PROSITE" id="PS01031">
    <property type="entry name" value="SHSP"/>
    <property type="match status" value="1"/>
</dbReference>
<dbReference type="InterPro" id="IPR037913">
    <property type="entry name" value="ACD_IbpA/B"/>
</dbReference>
<accession>A0A382S847</accession>